<evidence type="ECO:0000256" key="2">
    <source>
        <dbReference type="ARBA" id="ARBA00023015"/>
    </source>
</evidence>
<evidence type="ECO:0000256" key="5">
    <source>
        <dbReference type="SAM" id="MobiDB-lite"/>
    </source>
</evidence>
<evidence type="ECO:0000256" key="4">
    <source>
        <dbReference type="ARBA" id="ARBA00023242"/>
    </source>
</evidence>
<comment type="subcellular location">
    <subcellularLocation>
        <location evidence="1">Nucleus</location>
    </subcellularLocation>
</comment>
<feature type="region of interest" description="Disordered" evidence="5">
    <location>
        <begin position="1"/>
        <end position="45"/>
    </location>
</feature>
<dbReference type="Proteomes" id="UP001634393">
    <property type="component" value="Unassembled WGS sequence"/>
</dbReference>
<evidence type="ECO:0000259" key="6">
    <source>
        <dbReference type="Pfam" id="PF26576"/>
    </source>
</evidence>
<dbReference type="PANTHER" id="PTHR33124:SF12">
    <property type="entry name" value="TRANSCRIPTION FACTOR BHLH148"/>
    <property type="match status" value="1"/>
</dbReference>
<dbReference type="Pfam" id="PF26576">
    <property type="entry name" value="IBH1_N"/>
    <property type="match status" value="1"/>
</dbReference>
<keyword evidence="3" id="KW-0804">Transcription</keyword>
<gene>
    <name evidence="7" type="ORF">ACJIZ3_013530</name>
</gene>
<feature type="compositionally biased region" description="Polar residues" evidence="5">
    <location>
        <begin position="223"/>
        <end position="235"/>
    </location>
</feature>
<dbReference type="InterPro" id="IPR044660">
    <property type="entry name" value="IBH1-like"/>
</dbReference>
<dbReference type="GO" id="GO:0000976">
    <property type="term" value="F:transcription cis-regulatory region binding"/>
    <property type="evidence" value="ECO:0007669"/>
    <property type="project" value="UniProtKB-ARBA"/>
</dbReference>
<proteinExistence type="predicted"/>
<dbReference type="InterPro" id="IPR036638">
    <property type="entry name" value="HLH_DNA-bd_sf"/>
</dbReference>
<name>A0ABD3RGU1_9LAMI</name>
<evidence type="ECO:0000313" key="7">
    <source>
        <dbReference type="EMBL" id="KAL3812262.1"/>
    </source>
</evidence>
<dbReference type="SUPFAM" id="SSF47459">
    <property type="entry name" value="HLH, helix-loop-helix DNA-binding domain"/>
    <property type="match status" value="1"/>
</dbReference>
<evidence type="ECO:0000256" key="3">
    <source>
        <dbReference type="ARBA" id="ARBA00023163"/>
    </source>
</evidence>
<dbReference type="InterPro" id="IPR044549">
    <property type="entry name" value="bHLH_AtIBH1-like"/>
</dbReference>
<feature type="region of interest" description="Disordered" evidence="5">
    <location>
        <begin position="212"/>
        <end position="235"/>
    </location>
</feature>
<feature type="compositionally biased region" description="Basic residues" evidence="5">
    <location>
        <begin position="23"/>
        <end position="32"/>
    </location>
</feature>
<evidence type="ECO:0000256" key="1">
    <source>
        <dbReference type="ARBA" id="ARBA00004123"/>
    </source>
</evidence>
<feature type="domain" description="IBH1-like N-terminal" evidence="6">
    <location>
        <begin position="50"/>
        <end position="115"/>
    </location>
</feature>
<dbReference type="GO" id="GO:0005634">
    <property type="term" value="C:nucleus"/>
    <property type="evidence" value="ECO:0007669"/>
    <property type="project" value="UniProtKB-SubCell"/>
</dbReference>
<comment type="caution">
    <text evidence="7">The sequence shown here is derived from an EMBL/GenBank/DDBJ whole genome shotgun (WGS) entry which is preliminary data.</text>
</comment>
<dbReference type="EMBL" id="JBJXBP010000008">
    <property type="protein sequence ID" value="KAL3812262.1"/>
    <property type="molecule type" value="Genomic_DNA"/>
</dbReference>
<sequence>MEIYQENSTSSLLSSNPAVNSDRRKKKKKKIHQTPGENLENDSVQWKSDAQQQIYSSKLLHALRQVRLRGGGGGGSAMAQPSAPKRVREAADRVLAVTAKGRSRWSRAILTNRLKLKFMKKNNIIKRQRKAMTVVTTGNSRFARKSKVSVLRLKSKCLPAFQRKARVLGRLVPGCRKQPLPVVLDEATDYIAALEMQVRAMSALAELLSVSGSSSSTTAPGNGLNQLSSSRTPPS</sequence>
<dbReference type="PANTHER" id="PTHR33124">
    <property type="entry name" value="TRANSCRIPTION FACTOR IBH1-LIKE 1"/>
    <property type="match status" value="1"/>
</dbReference>
<reference evidence="7 8" key="1">
    <citation type="submission" date="2024-12" db="EMBL/GenBank/DDBJ databases">
        <title>The unique morphological basis and parallel evolutionary history of personate flowers in Penstemon.</title>
        <authorList>
            <person name="Depatie T.H."/>
            <person name="Wessinger C.A."/>
        </authorList>
    </citation>
    <scope>NUCLEOTIDE SEQUENCE [LARGE SCALE GENOMIC DNA]</scope>
    <source>
        <strain evidence="7">WTNN_2</strain>
        <tissue evidence="7">Leaf</tissue>
    </source>
</reference>
<keyword evidence="2" id="KW-0805">Transcription regulation</keyword>
<organism evidence="7 8">
    <name type="scientific">Penstemon smallii</name>
    <dbReference type="NCBI Taxonomy" id="265156"/>
    <lineage>
        <taxon>Eukaryota</taxon>
        <taxon>Viridiplantae</taxon>
        <taxon>Streptophyta</taxon>
        <taxon>Embryophyta</taxon>
        <taxon>Tracheophyta</taxon>
        <taxon>Spermatophyta</taxon>
        <taxon>Magnoliopsida</taxon>
        <taxon>eudicotyledons</taxon>
        <taxon>Gunneridae</taxon>
        <taxon>Pentapetalae</taxon>
        <taxon>asterids</taxon>
        <taxon>lamiids</taxon>
        <taxon>Lamiales</taxon>
        <taxon>Plantaginaceae</taxon>
        <taxon>Cheloneae</taxon>
        <taxon>Penstemon</taxon>
    </lineage>
</organism>
<dbReference type="CDD" id="cd11444">
    <property type="entry name" value="bHLH_AtIBH1_like"/>
    <property type="match status" value="1"/>
</dbReference>
<accession>A0ABD3RGU1</accession>
<keyword evidence="4" id="KW-0539">Nucleus</keyword>
<keyword evidence="8" id="KW-1185">Reference proteome</keyword>
<dbReference type="AlphaFoldDB" id="A0ABD3RGU1"/>
<evidence type="ECO:0000313" key="8">
    <source>
        <dbReference type="Proteomes" id="UP001634393"/>
    </source>
</evidence>
<feature type="compositionally biased region" description="Polar residues" evidence="5">
    <location>
        <begin position="1"/>
        <end position="19"/>
    </location>
</feature>
<dbReference type="InterPro" id="IPR059002">
    <property type="entry name" value="IBH1_N"/>
</dbReference>
<protein>
    <recommendedName>
        <fullName evidence="6">IBH1-like N-terminal domain-containing protein</fullName>
    </recommendedName>
</protein>